<evidence type="ECO:0000256" key="5">
    <source>
        <dbReference type="ARBA" id="ARBA00022801"/>
    </source>
</evidence>
<name>N6Z7N2_THAL4</name>
<evidence type="ECO:0000256" key="1">
    <source>
        <dbReference type="ARBA" id="ARBA00004651"/>
    </source>
</evidence>
<comment type="caution">
    <text evidence="10">The sequence shown here is derived from an EMBL/GenBank/DDBJ whole genome shotgun (WGS) entry which is preliminary data.</text>
</comment>
<feature type="transmembrane region" description="Helical" evidence="8">
    <location>
        <begin position="120"/>
        <end position="139"/>
    </location>
</feature>
<feature type="transmembrane region" description="Helical" evidence="8">
    <location>
        <begin position="94"/>
        <end position="113"/>
    </location>
</feature>
<evidence type="ECO:0000259" key="9">
    <source>
        <dbReference type="Pfam" id="PF11984"/>
    </source>
</evidence>
<dbReference type="InterPro" id="IPR014263">
    <property type="entry name" value="Methanolan_biosynth_EpsI"/>
</dbReference>
<dbReference type="EMBL" id="AMXE01000001">
    <property type="protein sequence ID" value="ENO90602.1"/>
    <property type="molecule type" value="Genomic_DNA"/>
</dbReference>
<feature type="transmembrane region" description="Helical" evidence="8">
    <location>
        <begin position="7"/>
        <end position="26"/>
    </location>
</feature>
<keyword evidence="3" id="KW-0645">Protease</keyword>
<dbReference type="RefSeq" id="WP_004332308.1">
    <property type="nucleotide sequence ID" value="NZ_AMXE01000001.1"/>
</dbReference>
<reference evidence="10 11" key="1">
    <citation type="submission" date="2012-09" db="EMBL/GenBank/DDBJ databases">
        <title>Draft Genome Sequences of 6 Strains from Genus Thauera.</title>
        <authorList>
            <person name="Liu B."/>
            <person name="Shapleigh J.P."/>
            <person name="Frostegard A.H."/>
        </authorList>
    </citation>
    <scope>NUCLEOTIDE SEQUENCE [LARGE SCALE GENOMIC DNA]</scope>
    <source>
        <strain evidence="11">47Lol / DSM 12138</strain>
    </source>
</reference>
<gene>
    <name evidence="10" type="ORF">C666_00210</name>
</gene>
<dbReference type="STRING" id="1123367.GCA_000621305_02034"/>
<dbReference type="GO" id="GO:0006508">
    <property type="term" value="P:proteolysis"/>
    <property type="evidence" value="ECO:0007669"/>
    <property type="project" value="UniProtKB-KW"/>
</dbReference>
<dbReference type="Proteomes" id="UP000013232">
    <property type="component" value="Unassembled WGS sequence"/>
</dbReference>
<organism evidence="10 11">
    <name type="scientific">Thauera linaloolentis (strain DSM 12138 / JCM 21573 / CCUG 41526 / CIP 105981 / IAM 15112 / NBRC 102519 / 47Lol)</name>
    <dbReference type="NCBI Taxonomy" id="1123367"/>
    <lineage>
        <taxon>Bacteria</taxon>
        <taxon>Pseudomonadati</taxon>
        <taxon>Pseudomonadota</taxon>
        <taxon>Betaproteobacteria</taxon>
        <taxon>Rhodocyclales</taxon>
        <taxon>Zoogloeaceae</taxon>
        <taxon>Thauera</taxon>
    </lineage>
</organism>
<feature type="transmembrane region" description="Helical" evidence="8">
    <location>
        <begin position="184"/>
        <end position="202"/>
    </location>
</feature>
<keyword evidence="5" id="KW-0378">Hydrolase</keyword>
<dbReference type="NCBIfam" id="TIGR04178">
    <property type="entry name" value="exo_archaeo"/>
    <property type="match status" value="1"/>
</dbReference>
<dbReference type="NCBIfam" id="TIGR03109">
    <property type="entry name" value="exosort_XrtA"/>
    <property type="match status" value="1"/>
</dbReference>
<dbReference type="InterPro" id="IPR019127">
    <property type="entry name" value="Exosortase"/>
</dbReference>
<feature type="transmembrane region" description="Helical" evidence="8">
    <location>
        <begin position="41"/>
        <end position="59"/>
    </location>
</feature>
<evidence type="ECO:0000313" key="10">
    <source>
        <dbReference type="EMBL" id="ENO90602.1"/>
    </source>
</evidence>
<dbReference type="InterPro" id="IPR026392">
    <property type="entry name" value="Exo/Archaeosortase_dom"/>
</dbReference>
<keyword evidence="4 8" id="KW-0812">Transmembrane</keyword>
<evidence type="ECO:0000256" key="6">
    <source>
        <dbReference type="ARBA" id="ARBA00022989"/>
    </source>
</evidence>
<feature type="transmembrane region" description="Helical" evidence="8">
    <location>
        <begin position="248"/>
        <end position="267"/>
    </location>
</feature>
<evidence type="ECO:0000256" key="8">
    <source>
        <dbReference type="SAM" id="Phobius"/>
    </source>
</evidence>
<proteinExistence type="predicted"/>
<dbReference type="InterPro" id="IPR013426">
    <property type="entry name" value="EpsH-like"/>
</dbReference>
<keyword evidence="6 8" id="KW-1133">Transmembrane helix</keyword>
<keyword evidence="2" id="KW-1003">Cell membrane</keyword>
<evidence type="ECO:0000256" key="2">
    <source>
        <dbReference type="ARBA" id="ARBA00022475"/>
    </source>
</evidence>
<evidence type="ECO:0000256" key="4">
    <source>
        <dbReference type="ARBA" id="ARBA00022692"/>
    </source>
</evidence>
<dbReference type="AlphaFoldDB" id="N6Z7N2"/>
<dbReference type="Pfam" id="PF09721">
    <property type="entry name" value="Exosortase_EpsH"/>
    <property type="match status" value="1"/>
</dbReference>
<dbReference type="NCBIfam" id="TIGR02602">
    <property type="entry name" value="8TM_EpsH"/>
    <property type="match status" value="1"/>
</dbReference>
<dbReference type="NCBIfam" id="TIGR02914">
    <property type="entry name" value="EpsI_fam"/>
    <property type="match status" value="1"/>
</dbReference>
<protein>
    <recommendedName>
        <fullName evidence="9">Methanolan biosynthesis EpsI domain-containing protein</fullName>
    </recommendedName>
</protein>
<feature type="transmembrane region" description="Helical" evidence="8">
    <location>
        <begin position="71"/>
        <end position="88"/>
    </location>
</feature>
<dbReference type="Pfam" id="PF11984">
    <property type="entry name" value="DUF3485"/>
    <property type="match status" value="1"/>
</dbReference>
<accession>N6Z7N2</accession>
<keyword evidence="11" id="KW-1185">Reference proteome</keyword>
<dbReference type="InterPro" id="IPR017540">
    <property type="entry name" value="Exosortase-1"/>
</dbReference>
<feature type="domain" description="Methanolan biosynthesis EpsI" evidence="9">
    <location>
        <begin position="298"/>
        <end position="492"/>
    </location>
</feature>
<evidence type="ECO:0000256" key="7">
    <source>
        <dbReference type="ARBA" id="ARBA00023136"/>
    </source>
</evidence>
<evidence type="ECO:0000313" key="11">
    <source>
        <dbReference type="Proteomes" id="UP000013232"/>
    </source>
</evidence>
<sequence>MSPRSGFPAVMLTIFLGLVWTVGWYWQTAQEMAGIWWRSDTYAHGLAVLPIFVWLIWRARDRMGGLQPQPVAWLALPAAMAGLLWLVGGLVSVAAAQHFALVAMLFCVLVGCLGWKLGRILLFPLLFLFFGVPIGDFMLPTLMHYTAEFTVWALRLSGVPVYQEGLHFVVPNGRWSVVEACSGSRYLIASLMVGALYAYLNYRSLRRRLLFMLVAAIVPILANWLRAYMIVMIGYLSDNTLAVGVDHLLYGWVFFGVVIFLLFWIGARWHEEPFHPAPAAVVEAAPARARALGAGLVLAFAVLPFPPLLRALDVPVAAFPVSLAMPAPAQGWDAVDRAAIAYRPVYAGARAEAFEAYAEGGGTPPVGLFAAWYYAQRDDSEMLSWGNGPVPLREQGIDVLRREVHTASSGVTLVQSLMTSPQGQLLVWHVYRLDGRNVYRDSEVKIQLAIERLFGREDASAAIVLMTPAGDDAARAARRLDDFLRAHLSAIEQGVDRASQSIPQ</sequence>
<comment type="subcellular location">
    <subcellularLocation>
        <location evidence="1">Cell membrane</location>
        <topology evidence="1">Multi-pass membrane protein</topology>
    </subcellularLocation>
</comment>
<dbReference type="GO" id="GO:0008233">
    <property type="term" value="F:peptidase activity"/>
    <property type="evidence" value="ECO:0007669"/>
    <property type="project" value="UniProtKB-KW"/>
</dbReference>
<evidence type="ECO:0000256" key="3">
    <source>
        <dbReference type="ARBA" id="ARBA00022670"/>
    </source>
</evidence>
<feature type="transmembrane region" description="Helical" evidence="8">
    <location>
        <begin position="209"/>
        <end position="236"/>
    </location>
</feature>
<keyword evidence="7 8" id="KW-0472">Membrane</keyword>
<dbReference type="eggNOG" id="COG1269">
    <property type="taxonomic scope" value="Bacteria"/>
</dbReference>
<dbReference type="GO" id="GO:0005886">
    <property type="term" value="C:plasma membrane"/>
    <property type="evidence" value="ECO:0007669"/>
    <property type="project" value="UniProtKB-SubCell"/>
</dbReference>